<dbReference type="InterPro" id="IPR011098">
    <property type="entry name" value="G5_dom"/>
</dbReference>
<dbReference type="Pfam" id="PF04294">
    <property type="entry name" value="VanW"/>
    <property type="match status" value="1"/>
</dbReference>
<evidence type="ECO:0000256" key="1">
    <source>
        <dbReference type="ARBA" id="ARBA00022729"/>
    </source>
</evidence>
<feature type="compositionally biased region" description="Basic and acidic residues" evidence="2">
    <location>
        <begin position="463"/>
        <end position="508"/>
    </location>
</feature>
<accession>A0ABT7E900</accession>
<protein>
    <submittedName>
        <fullName evidence="5">VanW family protein</fullName>
    </submittedName>
</protein>
<dbReference type="Gene3D" id="2.20.230.10">
    <property type="entry name" value="Resuscitation-promoting factor rpfb"/>
    <property type="match status" value="1"/>
</dbReference>
<organism evidence="5 6">
    <name type="scientific">Romboutsia sedimentorum</name>
    <dbReference type="NCBI Taxonomy" id="1368474"/>
    <lineage>
        <taxon>Bacteria</taxon>
        <taxon>Bacillati</taxon>
        <taxon>Bacillota</taxon>
        <taxon>Clostridia</taxon>
        <taxon>Peptostreptococcales</taxon>
        <taxon>Peptostreptococcaceae</taxon>
        <taxon>Romboutsia</taxon>
    </lineage>
</organism>
<evidence type="ECO:0000313" key="5">
    <source>
        <dbReference type="EMBL" id="MDK2563387.1"/>
    </source>
</evidence>
<gene>
    <name evidence="5" type="ORF">QOZ84_07480</name>
</gene>
<dbReference type="Pfam" id="PF12229">
    <property type="entry name" value="PG_binding_4"/>
    <property type="match status" value="1"/>
</dbReference>
<dbReference type="Pfam" id="PF07501">
    <property type="entry name" value="G5"/>
    <property type="match status" value="1"/>
</dbReference>
<proteinExistence type="predicted"/>
<feature type="compositionally biased region" description="Basic and acidic residues" evidence="2">
    <location>
        <begin position="442"/>
        <end position="452"/>
    </location>
</feature>
<evidence type="ECO:0000259" key="4">
    <source>
        <dbReference type="PROSITE" id="PS51109"/>
    </source>
</evidence>
<sequence>MGSMKKKIYVGIGILLSLIVLFVGWITLQINGDKVLKNTYINEVNLGGLNKKQAKEKLEKNYKLENIEVKYLNEKWNIDSKEIDLSYDVDKTLEQAYNQNRETSFINNMTKTIKANFGKKNNIKIDINYDDKKLKKVIDNISKEINVEVKDAKLNVNSSSIDVVEGNSGLSVNTQESIKNIIRELQKGNKQEELVVTKIEPNIKKEQLEEVDTLLGSYSTTFNSSVSGRSRNINIAASKTSDILLMPDEVFSYNDHTGMRTVANGYKNAPVIVQGVVQEGIGGGVCQVSSTLYNSVLYAGLEIVNLKNHSIPSTYVPKGRDATVTDGGIDFVFKNNLKYPVYFKNYVSGNVVTCEIYGSSKDKQNIQISTSIDGVSVAPVKKVDDPTIPKGEEKNLEASRNGYTVSTYRLYVDNNGNVAKKEKVATSYYPKKQGVIAVGTMEPKKEEPKKDSQVPPIVPEIPNKPDEPNKPEEPNKLEKPEVVPDVPPEKPETLPEKPNKPEETAPQV</sequence>
<dbReference type="PANTHER" id="PTHR35788">
    <property type="entry name" value="EXPORTED PROTEIN-RELATED"/>
    <property type="match status" value="1"/>
</dbReference>
<evidence type="ECO:0000313" key="6">
    <source>
        <dbReference type="Proteomes" id="UP001301012"/>
    </source>
</evidence>
<evidence type="ECO:0000256" key="2">
    <source>
        <dbReference type="SAM" id="MobiDB-lite"/>
    </source>
</evidence>
<reference evidence="5 6" key="1">
    <citation type="submission" date="2023-05" db="EMBL/GenBank/DDBJ databases">
        <title>Rombocin, a short stable natural nisin variant, displays selective antimicrobial activity against Listeria monocytogenes and employs dual mode of action to kill target bacterial strains.</title>
        <authorList>
            <person name="Wambui J."/>
            <person name="Stephan R."/>
            <person name="Kuipers O.P."/>
        </authorList>
    </citation>
    <scope>NUCLEOTIDE SEQUENCE [LARGE SCALE GENOMIC DNA]</scope>
    <source>
        <strain evidence="5 6">RC002</strain>
    </source>
</reference>
<keyword evidence="3" id="KW-0472">Membrane</keyword>
<feature type="transmembrane region" description="Helical" evidence="3">
    <location>
        <begin position="7"/>
        <end position="28"/>
    </location>
</feature>
<keyword evidence="3" id="KW-1133">Transmembrane helix</keyword>
<keyword evidence="1" id="KW-0732">Signal</keyword>
<keyword evidence="6" id="KW-1185">Reference proteome</keyword>
<dbReference type="InterPro" id="IPR052913">
    <property type="entry name" value="Glycopeptide_resist_protein"/>
</dbReference>
<name>A0ABT7E900_9FIRM</name>
<dbReference type="InterPro" id="IPR022029">
    <property type="entry name" value="YoaR-like_PG-bd"/>
</dbReference>
<dbReference type="EMBL" id="JASKYM010000002">
    <property type="protein sequence ID" value="MDK2563387.1"/>
    <property type="molecule type" value="Genomic_DNA"/>
</dbReference>
<dbReference type="PANTHER" id="PTHR35788:SF1">
    <property type="entry name" value="EXPORTED PROTEIN"/>
    <property type="match status" value="1"/>
</dbReference>
<dbReference type="SMART" id="SM01208">
    <property type="entry name" value="G5"/>
    <property type="match status" value="1"/>
</dbReference>
<dbReference type="RefSeq" id="WP_284132329.1">
    <property type="nucleotide sequence ID" value="NZ_JASKYM010000002.1"/>
</dbReference>
<dbReference type="Proteomes" id="UP001301012">
    <property type="component" value="Unassembled WGS sequence"/>
</dbReference>
<comment type="caution">
    <text evidence="5">The sequence shown here is derived from an EMBL/GenBank/DDBJ whole genome shotgun (WGS) entry which is preliminary data.</text>
</comment>
<dbReference type="InterPro" id="IPR007391">
    <property type="entry name" value="Vancomycin_resist_VanW"/>
</dbReference>
<feature type="region of interest" description="Disordered" evidence="2">
    <location>
        <begin position="440"/>
        <end position="508"/>
    </location>
</feature>
<dbReference type="PROSITE" id="PS51109">
    <property type="entry name" value="G5"/>
    <property type="match status" value="1"/>
</dbReference>
<feature type="domain" description="G5" evidence="4">
    <location>
        <begin position="361"/>
        <end position="442"/>
    </location>
</feature>
<keyword evidence="3" id="KW-0812">Transmembrane</keyword>
<evidence type="ECO:0000256" key="3">
    <source>
        <dbReference type="SAM" id="Phobius"/>
    </source>
</evidence>